<dbReference type="Gene3D" id="3.40.50.300">
    <property type="entry name" value="P-loop containing nucleotide triphosphate hydrolases"/>
    <property type="match status" value="1"/>
</dbReference>
<dbReference type="Pfam" id="PF13614">
    <property type="entry name" value="AAA_31"/>
    <property type="match status" value="1"/>
</dbReference>
<dbReference type="InterPro" id="IPR027417">
    <property type="entry name" value="P-loop_NTPase"/>
</dbReference>
<dbReference type="FunFam" id="3.40.50.300:FF:000285">
    <property type="entry name" value="Sporulation initiation inhibitor Soj"/>
    <property type="match status" value="1"/>
</dbReference>
<gene>
    <name evidence="3" type="ORF">G7B40_030955</name>
</gene>
<evidence type="ECO:0000256" key="1">
    <source>
        <dbReference type="ARBA" id="ARBA00006976"/>
    </source>
</evidence>
<dbReference type="RefSeq" id="WP_310834253.1">
    <property type="nucleotide sequence ID" value="NZ_JAALHA020000021.1"/>
</dbReference>
<evidence type="ECO:0000313" key="3">
    <source>
        <dbReference type="EMBL" id="MDR9898944.1"/>
    </source>
</evidence>
<protein>
    <submittedName>
        <fullName evidence="3">ParA family protein</fullName>
    </submittedName>
</protein>
<comment type="caution">
    <text evidence="3">The sequence shown here is derived from an EMBL/GenBank/DDBJ whole genome shotgun (WGS) entry which is preliminary data.</text>
</comment>
<dbReference type="PANTHER" id="PTHR13696:SF52">
    <property type="entry name" value="PARA FAMILY PROTEIN CT_582"/>
    <property type="match status" value="1"/>
</dbReference>
<evidence type="ECO:0000259" key="2">
    <source>
        <dbReference type="Pfam" id="PF13614"/>
    </source>
</evidence>
<dbReference type="InterPro" id="IPR050678">
    <property type="entry name" value="DNA_Partitioning_ATPase"/>
</dbReference>
<dbReference type="SUPFAM" id="SSF52540">
    <property type="entry name" value="P-loop containing nucleoside triphosphate hydrolases"/>
    <property type="match status" value="1"/>
</dbReference>
<feature type="domain" description="AAA" evidence="2">
    <location>
        <begin position="3"/>
        <end position="174"/>
    </location>
</feature>
<dbReference type="InterPro" id="IPR025669">
    <property type="entry name" value="AAA_dom"/>
</dbReference>
<accession>A0AAP5IEK9</accession>
<proteinExistence type="inferred from homology"/>
<dbReference type="Proteomes" id="UP000667802">
    <property type="component" value="Unassembled WGS sequence"/>
</dbReference>
<organism evidence="3 4">
    <name type="scientific">Aetokthonos hydrillicola Thurmond2011</name>
    <dbReference type="NCBI Taxonomy" id="2712845"/>
    <lineage>
        <taxon>Bacteria</taxon>
        <taxon>Bacillati</taxon>
        <taxon>Cyanobacteriota</taxon>
        <taxon>Cyanophyceae</taxon>
        <taxon>Nostocales</taxon>
        <taxon>Hapalosiphonaceae</taxon>
        <taxon>Aetokthonos</taxon>
    </lineage>
</organism>
<dbReference type="PANTHER" id="PTHR13696">
    <property type="entry name" value="P-LOOP CONTAINING NUCLEOSIDE TRIPHOSPHATE HYDROLASE"/>
    <property type="match status" value="1"/>
</dbReference>
<name>A0AAP5IEK9_9CYAN</name>
<comment type="similarity">
    <text evidence="1">Belongs to the ParA family.</text>
</comment>
<reference evidence="4" key="1">
    <citation type="journal article" date="2021" name="Science">
        <title>Hunting the eagle killer: A cyanobacterial neurotoxin causes vacuolar myelinopathy.</title>
        <authorList>
            <person name="Breinlinger S."/>
            <person name="Phillips T.J."/>
            <person name="Haram B.N."/>
            <person name="Mares J."/>
            <person name="Martinez Yerena J.A."/>
            <person name="Hrouzek P."/>
            <person name="Sobotka R."/>
            <person name="Henderson W.M."/>
            <person name="Schmieder P."/>
            <person name="Williams S.M."/>
            <person name="Lauderdale J.D."/>
            <person name="Wilde H.D."/>
            <person name="Gerrin W."/>
            <person name="Kust A."/>
            <person name="Washington J.W."/>
            <person name="Wagner C."/>
            <person name="Geier B."/>
            <person name="Liebeke M."/>
            <person name="Enke H."/>
            <person name="Niedermeyer T.H.J."/>
            <person name="Wilde S.B."/>
        </authorList>
    </citation>
    <scope>NUCLEOTIDE SEQUENCE [LARGE SCALE GENOMIC DNA]</scope>
    <source>
        <strain evidence="4">Thurmond2011</strain>
    </source>
</reference>
<dbReference type="EMBL" id="JAALHA020000021">
    <property type="protein sequence ID" value="MDR9898944.1"/>
    <property type="molecule type" value="Genomic_DNA"/>
</dbReference>
<dbReference type="AlphaFoldDB" id="A0AAP5IEK9"/>
<sequence length="251" mass="27265">MAAKIIATFNQCGGAGKTTLTQNLGYHLSQLNRKVLVVDSDPQGTLTAFMGLKPTELQITLYDAVAKEEPLEIIPQIHGMDLVPANLKLSLAEADLVAATLGELRLKNSLEEVANKYEFILIDCPPSLGILSTMSLIAATHMLIPIPTEYKGLLSTELLLPTIVKLKKVNKKLAVAGFVPTMFDSRTNQSSKSLKGIEPLQQIGQIFPSIPKSTDFINASQENKPLALYNPRHPAVQILEDIAQRLDGLNG</sequence>
<keyword evidence="4" id="KW-1185">Reference proteome</keyword>
<evidence type="ECO:0000313" key="4">
    <source>
        <dbReference type="Proteomes" id="UP000667802"/>
    </source>
</evidence>
<dbReference type="CDD" id="cd02042">
    <property type="entry name" value="ParAB_family"/>
    <property type="match status" value="1"/>
</dbReference>